<evidence type="ECO:0000313" key="3">
    <source>
        <dbReference type="Proteomes" id="UP000037069"/>
    </source>
</evidence>
<feature type="region of interest" description="Disordered" evidence="1">
    <location>
        <begin position="732"/>
        <end position="751"/>
    </location>
</feature>
<feature type="region of interest" description="Disordered" evidence="1">
    <location>
        <begin position="788"/>
        <end position="811"/>
    </location>
</feature>
<feature type="compositionally biased region" description="Polar residues" evidence="1">
    <location>
        <begin position="207"/>
        <end position="231"/>
    </location>
</feature>
<sequence>MYGHFQKNYYCIEYYRRVHCCQIKPIVCCITCCPCQSFCCQTFRICPRTYRKLSAMPPKLNSSSETSSTKKSAKLKKRNLKSKKGSKNTKQNTHYVVDEFSLEDSKASNSISSIEYSTYPFNVGNNVRLTHSESVVGSRSSVGSHNSIKYSDSYCNYQCHCRPLNGCQGKPEINFNLVTRNGVPNKQTHPGLRNYTKDKELYYNNLGNIKSPTSSQTPSYESRNSYSSEASINRRVSYDSPNSYTSQIKPNVSTKSNCKSCSECQHIDFTKTACVRKSTQHHQSCHCNCNLCRKISPTRTSALRSARNSFSSSKSCPQLDIIKEEEPENEDPINLISNKNNPVGNVSREIQTKSETRQKATSSEPIKIQKSLEDSCADFLNIVCDNILESVQKSVDHKLQEYCGNVKENFESLVRKVEKSESAVKGVCWEILEKMTEQNKNNFEQICALVQNLVVNRTANQYAMTRNNCQDKECQCESLVGKENADINNKNRSMENNIKSLGRSANEDIRKEEYANDIKSKWCNCCHCNDSYLAQLLEPHKTYSSQIAEADPIDTSTSPKSNLHNRTAGGCSNCGKYKKEDIELVKVPKNNIPEVILSRNSVVVDDLIIMEFPTKEVTTTENPAVNNECLNMETTMAVPLNCPASELNSPSTSETLTSQHVLDTTERDKCLPKYTTFSLTPSGKTIFNCNCTTMGYGNNVTAQFCACKTSNDTKLELKPACRNLYDNYDTSGYATEPEDNNDSTTNCNSARKKLQKKASKQHCSSQTLDMGSTGSGYDYGIEKRSSHLIKRSSKTNTSTTCSRSPTRLSRL</sequence>
<dbReference type="OrthoDB" id="8067121at2759"/>
<organism evidence="2 3">
    <name type="scientific">Lucilia cuprina</name>
    <name type="common">Green bottle fly</name>
    <name type="synonym">Australian sheep blowfly</name>
    <dbReference type="NCBI Taxonomy" id="7375"/>
    <lineage>
        <taxon>Eukaryota</taxon>
        <taxon>Metazoa</taxon>
        <taxon>Ecdysozoa</taxon>
        <taxon>Arthropoda</taxon>
        <taxon>Hexapoda</taxon>
        <taxon>Insecta</taxon>
        <taxon>Pterygota</taxon>
        <taxon>Neoptera</taxon>
        <taxon>Endopterygota</taxon>
        <taxon>Diptera</taxon>
        <taxon>Brachycera</taxon>
        <taxon>Muscomorpha</taxon>
        <taxon>Oestroidea</taxon>
        <taxon>Calliphoridae</taxon>
        <taxon>Luciliinae</taxon>
        <taxon>Lucilia</taxon>
    </lineage>
</organism>
<dbReference type="Proteomes" id="UP000037069">
    <property type="component" value="Unassembled WGS sequence"/>
</dbReference>
<evidence type="ECO:0000313" key="2">
    <source>
        <dbReference type="EMBL" id="KNC34199.1"/>
    </source>
</evidence>
<feature type="region of interest" description="Disordered" evidence="1">
    <location>
        <begin position="56"/>
        <end position="89"/>
    </location>
</feature>
<feature type="compositionally biased region" description="Basic residues" evidence="1">
    <location>
        <begin position="71"/>
        <end position="87"/>
    </location>
</feature>
<gene>
    <name evidence="2" type="ORF">FF38_10108</name>
</gene>
<keyword evidence="3" id="KW-1185">Reference proteome</keyword>
<feature type="region of interest" description="Disordered" evidence="1">
    <location>
        <begin position="207"/>
        <end position="256"/>
    </location>
</feature>
<reference evidence="2 3" key="1">
    <citation type="journal article" date="2015" name="Nat. Commun.">
        <title>Lucilia cuprina genome unlocks parasitic fly biology to underpin future interventions.</title>
        <authorList>
            <person name="Anstead C.A."/>
            <person name="Korhonen P.K."/>
            <person name="Young N.D."/>
            <person name="Hall R.S."/>
            <person name="Jex A.R."/>
            <person name="Murali S.C."/>
            <person name="Hughes D.S."/>
            <person name="Lee S.F."/>
            <person name="Perry T."/>
            <person name="Stroehlein A.J."/>
            <person name="Ansell B.R."/>
            <person name="Breugelmans B."/>
            <person name="Hofmann A."/>
            <person name="Qu J."/>
            <person name="Dugan S."/>
            <person name="Lee S.L."/>
            <person name="Chao H."/>
            <person name="Dinh H."/>
            <person name="Han Y."/>
            <person name="Doddapaneni H.V."/>
            <person name="Worley K.C."/>
            <person name="Muzny D.M."/>
            <person name="Ioannidis P."/>
            <person name="Waterhouse R.M."/>
            <person name="Zdobnov E.M."/>
            <person name="James P.J."/>
            <person name="Bagnall N.H."/>
            <person name="Kotze A.C."/>
            <person name="Gibbs R.A."/>
            <person name="Richards S."/>
            <person name="Batterham P."/>
            <person name="Gasser R.B."/>
        </authorList>
    </citation>
    <scope>NUCLEOTIDE SEQUENCE [LARGE SCALE GENOMIC DNA]</scope>
    <source>
        <strain evidence="2 3">LS</strain>
        <tissue evidence="2">Full body</tissue>
    </source>
</reference>
<comment type="caution">
    <text evidence="2">The sequence shown here is derived from an EMBL/GenBank/DDBJ whole genome shotgun (WGS) entry which is preliminary data.</text>
</comment>
<proteinExistence type="predicted"/>
<dbReference type="AlphaFoldDB" id="A0A0L0CRZ9"/>
<dbReference type="EMBL" id="JRES01000091">
    <property type="protein sequence ID" value="KNC34199.1"/>
    <property type="molecule type" value="Genomic_DNA"/>
</dbReference>
<accession>A0A0L0CRZ9</accession>
<feature type="compositionally biased region" description="Polar residues" evidence="1">
    <location>
        <begin position="239"/>
        <end position="256"/>
    </location>
</feature>
<feature type="compositionally biased region" description="Low complexity" evidence="1">
    <location>
        <begin position="59"/>
        <end position="70"/>
    </location>
</feature>
<feature type="compositionally biased region" description="Polar residues" evidence="1">
    <location>
        <begin position="794"/>
        <end position="811"/>
    </location>
</feature>
<name>A0A0L0CRZ9_LUCCU</name>
<evidence type="ECO:0000256" key="1">
    <source>
        <dbReference type="SAM" id="MobiDB-lite"/>
    </source>
</evidence>
<protein>
    <submittedName>
        <fullName evidence="2">Uncharacterized protein</fullName>
    </submittedName>
</protein>